<dbReference type="PROSITE" id="PS51257">
    <property type="entry name" value="PROKAR_LIPOPROTEIN"/>
    <property type="match status" value="1"/>
</dbReference>
<protein>
    <recommendedName>
        <fullName evidence="3">PKD domain-containing protein</fullName>
    </recommendedName>
</protein>
<dbReference type="EMBL" id="JAEHNY010000017">
    <property type="protein sequence ID" value="MBI6121386.1"/>
    <property type="molecule type" value="Genomic_DNA"/>
</dbReference>
<comment type="caution">
    <text evidence="1">The sequence shown here is derived from an EMBL/GenBank/DDBJ whole genome shotgun (WGS) entry which is preliminary data.</text>
</comment>
<dbReference type="RefSeq" id="WP_198639483.1">
    <property type="nucleotide sequence ID" value="NZ_JAEHNY010000017.1"/>
</dbReference>
<name>A0ABS0TK24_9FLAO</name>
<evidence type="ECO:0000313" key="1">
    <source>
        <dbReference type="EMBL" id="MBI6121386.1"/>
    </source>
</evidence>
<gene>
    <name evidence="1" type="ORF">I6U50_15270</name>
</gene>
<accession>A0ABS0TK24</accession>
<evidence type="ECO:0000313" key="2">
    <source>
        <dbReference type="Proteomes" id="UP000635665"/>
    </source>
</evidence>
<sequence>MQQKSFFKSLILIGGILLFSSCSKDDGPGIIPMEFSDLNYQKDYELTLGDTLSINPEILNLPEGTGFSWKLGDDKVSEAQNLHYAPKQFGTFALQFKALANNDSLLRSYEVTVNDPYQLYFRPKTENSSKYISEIIEYKPAPGQYINKTYGSLESAEKLVGGKSAILSLGAWGGYVTFTFDHTIENREDAKDFVVYGNAMGGLSEPGIVKVSFDENGNGLPDDTWYELAGSAHQKEETILNYQLTYTNPKEYANVPWEDNQKNQDSVMVNPYHSQNYYPLFIEEKDKMSFNGTRVYPKVSLEGFASIDALEWGYVDNFDADYNTYAGNAMDLDWAVDDNMNPVALRGVDFISIYTGAQGNVGWLGEISTEIKGASDLSMTE</sequence>
<keyword evidence="2" id="KW-1185">Reference proteome</keyword>
<reference evidence="1 2" key="1">
    <citation type="submission" date="2020-12" db="EMBL/GenBank/DDBJ databases">
        <title>Salegentibacter orientalis sp. nov., isolated from costal sediment.</title>
        <authorList>
            <person name="Lian F.-B."/>
        </authorList>
    </citation>
    <scope>NUCLEOTIDE SEQUENCE [LARGE SCALE GENOMIC DNA]</scope>
    <source>
        <strain evidence="1 2">F60176</strain>
    </source>
</reference>
<evidence type="ECO:0008006" key="3">
    <source>
        <dbReference type="Google" id="ProtNLM"/>
    </source>
</evidence>
<proteinExistence type="predicted"/>
<organism evidence="1 2">
    <name type="scientific">Salegentibacter maritimus</name>
    <dbReference type="NCBI Taxonomy" id="2794347"/>
    <lineage>
        <taxon>Bacteria</taxon>
        <taxon>Pseudomonadati</taxon>
        <taxon>Bacteroidota</taxon>
        <taxon>Flavobacteriia</taxon>
        <taxon>Flavobacteriales</taxon>
        <taxon>Flavobacteriaceae</taxon>
        <taxon>Salegentibacter</taxon>
    </lineage>
</organism>
<dbReference type="Proteomes" id="UP000635665">
    <property type="component" value="Unassembled WGS sequence"/>
</dbReference>